<protein>
    <recommendedName>
        <fullName evidence="8">3-oxoacyl-[acyl-carrier-protein] synthase</fullName>
    </recommendedName>
</protein>
<dbReference type="PIRSF" id="PIRSF000447">
    <property type="entry name" value="KAS_II"/>
    <property type="match status" value="1"/>
</dbReference>
<dbReference type="InterPro" id="IPR018201">
    <property type="entry name" value="Ketoacyl_synth_AS"/>
</dbReference>
<dbReference type="PROSITE" id="PS00606">
    <property type="entry name" value="KS3_1"/>
    <property type="match status" value="1"/>
</dbReference>
<keyword evidence="6 8" id="KW-0275">Fatty acid biosynthesis</keyword>
<evidence type="ECO:0000256" key="2">
    <source>
        <dbReference type="ARBA" id="ARBA00022516"/>
    </source>
</evidence>
<evidence type="ECO:0000256" key="6">
    <source>
        <dbReference type="ARBA" id="ARBA00023160"/>
    </source>
</evidence>
<dbReference type="Pfam" id="PF02801">
    <property type="entry name" value="Ketoacyl-synt_C"/>
    <property type="match status" value="1"/>
</dbReference>
<evidence type="ECO:0000256" key="7">
    <source>
        <dbReference type="ARBA" id="ARBA00023315"/>
    </source>
</evidence>
<evidence type="ECO:0000313" key="12">
    <source>
        <dbReference type="EMBL" id="CAJ1938230.1"/>
    </source>
</evidence>
<dbReference type="InterPro" id="IPR000794">
    <property type="entry name" value="Beta-ketoacyl_synthase"/>
</dbReference>
<keyword evidence="7" id="KW-0012">Acyltransferase</keyword>
<dbReference type="SUPFAM" id="SSF53901">
    <property type="entry name" value="Thiolase-like"/>
    <property type="match status" value="1"/>
</dbReference>
<dbReference type="SMART" id="SM00825">
    <property type="entry name" value="PKS_KS"/>
    <property type="match status" value="1"/>
</dbReference>
<dbReference type="InterPro" id="IPR016039">
    <property type="entry name" value="Thiolase-like"/>
</dbReference>
<dbReference type="NCBIfam" id="NF005589">
    <property type="entry name" value="PRK07314.1"/>
    <property type="match status" value="1"/>
</dbReference>
<dbReference type="Pfam" id="PF00109">
    <property type="entry name" value="ketoacyl-synt"/>
    <property type="match status" value="1"/>
</dbReference>
<dbReference type="PROSITE" id="PS52004">
    <property type="entry name" value="KS3_2"/>
    <property type="match status" value="1"/>
</dbReference>
<organism evidence="12 13">
    <name type="scientific">Cylindrotheca closterium</name>
    <dbReference type="NCBI Taxonomy" id="2856"/>
    <lineage>
        <taxon>Eukaryota</taxon>
        <taxon>Sar</taxon>
        <taxon>Stramenopiles</taxon>
        <taxon>Ochrophyta</taxon>
        <taxon>Bacillariophyta</taxon>
        <taxon>Bacillariophyceae</taxon>
        <taxon>Bacillariophycidae</taxon>
        <taxon>Bacillariales</taxon>
        <taxon>Bacillariaceae</taxon>
        <taxon>Cylindrotheca</taxon>
    </lineage>
</organism>
<dbReference type="GO" id="GO:0004315">
    <property type="term" value="F:3-oxoacyl-[acyl-carrier-protein] synthase activity"/>
    <property type="evidence" value="ECO:0007669"/>
    <property type="project" value="InterPro"/>
</dbReference>
<keyword evidence="5" id="KW-0443">Lipid metabolism</keyword>
<reference evidence="12" key="1">
    <citation type="submission" date="2023-08" db="EMBL/GenBank/DDBJ databases">
        <authorList>
            <person name="Audoor S."/>
            <person name="Bilcke G."/>
        </authorList>
    </citation>
    <scope>NUCLEOTIDE SEQUENCE</scope>
</reference>
<feature type="active site" description="For beta-ketoacyl synthase activity" evidence="9">
    <location>
        <position position="188"/>
    </location>
</feature>
<evidence type="ECO:0000256" key="5">
    <source>
        <dbReference type="ARBA" id="ARBA00023098"/>
    </source>
</evidence>
<dbReference type="InterPro" id="IPR017568">
    <property type="entry name" value="3-oxoacyl-ACP_synth-2"/>
</dbReference>
<keyword evidence="13" id="KW-1185">Reference proteome</keyword>
<dbReference type="InterPro" id="IPR014031">
    <property type="entry name" value="Ketoacyl_synth_C"/>
</dbReference>
<evidence type="ECO:0000256" key="3">
    <source>
        <dbReference type="ARBA" id="ARBA00022679"/>
    </source>
</evidence>
<evidence type="ECO:0000256" key="1">
    <source>
        <dbReference type="ARBA" id="ARBA00008467"/>
    </source>
</evidence>
<dbReference type="CDD" id="cd00834">
    <property type="entry name" value="KAS_I_II"/>
    <property type="match status" value="1"/>
</dbReference>
<name>A0AAD2FGZ8_9STRA</name>
<proteinExistence type="inferred from homology"/>
<dbReference type="GO" id="GO:0006633">
    <property type="term" value="P:fatty acid biosynthetic process"/>
    <property type="evidence" value="ECO:0007669"/>
    <property type="project" value="UniProtKB-KW"/>
</dbReference>
<keyword evidence="2 8" id="KW-0444">Lipid biosynthesis</keyword>
<dbReference type="EMBL" id="CAKOGP040000691">
    <property type="protein sequence ID" value="CAJ1938230.1"/>
    <property type="molecule type" value="Genomic_DNA"/>
</dbReference>
<dbReference type="FunFam" id="3.40.47.10:FF:000018">
    <property type="entry name" value="3-oxoacyl-[acyl-carrier-protein] synthase 2"/>
    <property type="match status" value="1"/>
</dbReference>
<dbReference type="AlphaFoldDB" id="A0AAD2FGZ8"/>
<dbReference type="InterPro" id="IPR020841">
    <property type="entry name" value="PKS_Beta-ketoAc_synthase_dom"/>
</dbReference>
<dbReference type="GO" id="GO:0005739">
    <property type="term" value="C:mitochondrion"/>
    <property type="evidence" value="ECO:0007669"/>
    <property type="project" value="TreeGrafter"/>
</dbReference>
<comment type="similarity">
    <text evidence="1 8 10">Belongs to the thiolase-like superfamily. Beta-ketoacyl-ACP synthases family.</text>
</comment>
<dbReference type="PANTHER" id="PTHR11712:SF336">
    <property type="entry name" value="3-OXOACYL-[ACYL-CARRIER-PROTEIN] SYNTHASE, MITOCHONDRIAL"/>
    <property type="match status" value="1"/>
</dbReference>
<evidence type="ECO:0000256" key="9">
    <source>
        <dbReference type="PIRSR" id="PIRSR000447-1"/>
    </source>
</evidence>
<comment type="caution">
    <text evidence="12">The sequence shown here is derived from an EMBL/GenBank/DDBJ whole genome shotgun (WGS) entry which is preliminary data.</text>
</comment>
<evidence type="ECO:0000256" key="4">
    <source>
        <dbReference type="ARBA" id="ARBA00022832"/>
    </source>
</evidence>
<keyword evidence="3 8" id="KW-0808">Transferase</keyword>
<accession>A0AAD2FGZ8</accession>
<dbReference type="InterPro" id="IPR014030">
    <property type="entry name" value="Ketoacyl_synth_N"/>
</dbReference>
<dbReference type="Proteomes" id="UP001295423">
    <property type="component" value="Unassembled WGS sequence"/>
</dbReference>
<evidence type="ECO:0000313" key="13">
    <source>
        <dbReference type="Proteomes" id="UP001295423"/>
    </source>
</evidence>
<dbReference type="PANTHER" id="PTHR11712">
    <property type="entry name" value="POLYKETIDE SYNTHASE-RELATED"/>
    <property type="match status" value="1"/>
</dbReference>
<dbReference type="Gene3D" id="3.40.47.10">
    <property type="match status" value="1"/>
</dbReference>
<evidence type="ECO:0000259" key="11">
    <source>
        <dbReference type="PROSITE" id="PS52004"/>
    </source>
</evidence>
<feature type="domain" description="Ketosynthase family 3 (KS3)" evidence="11">
    <location>
        <begin position="8"/>
        <end position="432"/>
    </location>
</feature>
<sequence>MSVHIQSLRKVVVTGIGVVCPLGNTLGDAWTALLENKHGMTTLEEALTHQQLSEKTLTRELALAKLLPCQVAAPVKGIETDSRTARFVRMALMAGNEAAAQAGLPQWLNDGDNDDIVLRKRNRVGVCVGSGMSGVREISEALHAVEDNNSLRRLSPHFIPKVLTNSASGRLSLELGLRGPNLSPSTACAAGSHAIGDAMRFIKYGAADMMLAGGAEACIDPLSMGGFCRLRALSTSFSPGESSRPFDASRNGFVVGEGAAVLVLEEMEHARERGATILAELAGYGCSGDAFHITAPDTEGRGACQAIAMALHEAGLDGMDVDYVNAHATSTPKGDEIEARVIDQVCKSESLSISSTKGATGHLLGAAGAVEAAFTIQSLVTKVVPPTRNLVNFDFDSRSDYPIARKEKPSMSIAINNSFGFGGTNASLVFKSLD</sequence>
<evidence type="ECO:0000256" key="10">
    <source>
        <dbReference type="RuleBase" id="RU003694"/>
    </source>
</evidence>
<gene>
    <name evidence="12" type="ORF">CYCCA115_LOCUS6036</name>
</gene>
<keyword evidence="4" id="KW-0276">Fatty acid metabolism</keyword>
<evidence type="ECO:0000256" key="8">
    <source>
        <dbReference type="PIRNR" id="PIRNR000447"/>
    </source>
</evidence>